<gene>
    <name evidence="2" type="ORF">EDD79_101055</name>
</gene>
<feature type="transmembrane region" description="Helical" evidence="1">
    <location>
        <begin position="46"/>
        <end position="63"/>
    </location>
</feature>
<reference evidence="2 3" key="1">
    <citation type="submission" date="2019-03" db="EMBL/GenBank/DDBJ databases">
        <title>Genomic Encyclopedia of Type Strains, Phase IV (KMG-IV): sequencing the most valuable type-strain genomes for metagenomic binning, comparative biology and taxonomic classification.</title>
        <authorList>
            <person name="Goeker M."/>
        </authorList>
    </citation>
    <scope>NUCLEOTIDE SEQUENCE [LARGE SCALE GENOMIC DNA]</scope>
    <source>
        <strain evidence="2 3">DSM 100013</strain>
    </source>
</reference>
<feature type="transmembrane region" description="Helical" evidence="1">
    <location>
        <begin position="12"/>
        <end position="40"/>
    </location>
</feature>
<keyword evidence="1" id="KW-1133">Transmembrane helix</keyword>
<dbReference type="Proteomes" id="UP000295504">
    <property type="component" value="Unassembled WGS sequence"/>
</dbReference>
<sequence length="103" mass="11430">MKEKLLSIGGVFGSILSLSCCSGLMLLYTLGIGGTAFVFLSRIATFRPFFVILTVLCLGYAHFRMDKYPTSKRSVIFIWTATIIAILITLLPVLLNIYNIIFS</sequence>
<keyword evidence="1" id="KW-0812">Transmembrane</keyword>
<proteinExistence type="predicted"/>
<dbReference type="EMBL" id="SLYC01000010">
    <property type="protein sequence ID" value="TCQ03267.1"/>
    <property type="molecule type" value="Genomic_DNA"/>
</dbReference>
<comment type="caution">
    <text evidence="2">The sequence shown here is derived from an EMBL/GenBank/DDBJ whole genome shotgun (WGS) entry which is preliminary data.</text>
</comment>
<protein>
    <submittedName>
        <fullName evidence="2">Mercuric ion transport protein</fullName>
    </submittedName>
</protein>
<dbReference type="OrthoDB" id="9813737at2"/>
<keyword evidence="3" id="KW-1185">Reference proteome</keyword>
<name>A0A4R2TLA2_9FIRM</name>
<dbReference type="PROSITE" id="PS51257">
    <property type="entry name" value="PROKAR_LIPOPROTEIN"/>
    <property type="match status" value="1"/>
</dbReference>
<keyword evidence="1" id="KW-0472">Membrane</keyword>
<dbReference type="RefSeq" id="WP_132848088.1">
    <property type="nucleotide sequence ID" value="NZ_CP058648.1"/>
</dbReference>
<dbReference type="AlphaFoldDB" id="A0A4R2TLA2"/>
<evidence type="ECO:0000313" key="3">
    <source>
        <dbReference type="Proteomes" id="UP000295504"/>
    </source>
</evidence>
<feature type="transmembrane region" description="Helical" evidence="1">
    <location>
        <begin position="75"/>
        <end position="101"/>
    </location>
</feature>
<evidence type="ECO:0000313" key="2">
    <source>
        <dbReference type="EMBL" id="TCQ03267.1"/>
    </source>
</evidence>
<evidence type="ECO:0000256" key="1">
    <source>
        <dbReference type="SAM" id="Phobius"/>
    </source>
</evidence>
<organism evidence="2 3">
    <name type="scientific">Serpentinicella alkaliphila</name>
    <dbReference type="NCBI Taxonomy" id="1734049"/>
    <lineage>
        <taxon>Bacteria</taxon>
        <taxon>Bacillati</taxon>
        <taxon>Bacillota</taxon>
        <taxon>Clostridia</taxon>
        <taxon>Peptostreptococcales</taxon>
        <taxon>Natronincolaceae</taxon>
        <taxon>Serpentinicella</taxon>
    </lineage>
</organism>
<accession>A0A4R2TLA2</accession>